<reference evidence="2 3" key="1">
    <citation type="submission" date="2020-06" db="EMBL/GenBank/DDBJ databases">
        <title>Transcriptomic and genomic resources for Thalictrum thalictroides and T. hernandezii: Facilitating candidate gene discovery in an emerging model plant lineage.</title>
        <authorList>
            <person name="Arias T."/>
            <person name="Riano-Pachon D.M."/>
            <person name="Di Stilio V.S."/>
        </authorList>
    </citation>
    <scope>NUCLEOTIDE SEQUENCE [LARGE SCALE GENOMIC DNA]</scope>
    <source>
        <strain evidence="3">cv. WT478/WT964</strain>
        <tissue evidence="2">Leaves</tissue>
    </source>
</reference>
<feature type="compositionally biased region" description="Polar residues" evidence="1">
    <location>
        <begin position="1"/>
        <end position="13"/>
    </location>
</feature>
<organism evidence="2 3">
    <name type="scientific">Thalictrum thalictroides</name>
    <name type="common">Rue-anemone</name>
    <name type="synonym">Anemone thalictroides</name>
    <dbReference type="NCBI Taxonomy" id="46969"/>
    <lineage>
        <taxon>Eukaryota</taxon>
        <taxon>Viridiplantae</taxon>
        <taxon>Streptophyta</taxon>
        <taxon>Embryophyta</taxon>
        <taxon>Tracheophyta</taxon>
        <taxon>Spermatophyta</taxon>
        <taxon>Magnoliopsida</taxon>
        <taxon>Ranunculales</taxon>
        <taxon>Ranunculaceae</taxon>
        <taxon>Thalictroideae</taxon>
        <taxon>Thalictrum</taxon>
    </lineage>
</organism>
<feature type="compositionally biased region" description="Basic and acidic residues" evidence="1">
    <location>
        <begin position="65"/>
        <end position="80"/>
    </location>
</feature>
<evidence type="ECO:0000256" key="1">
    <source>
        <dbReference type="SAM" id="MobiDB-lite"/>
    </source>
</evidence>
<accession>A0A7J6UZZ1</accession>
<protein>
    <submittedName>
        <fullName evidence="2">Uncharacterized protein</fullName>
    </submittedName>
</protein>
<evidence type="ECO:0000313" key="2">
    <source>
        <dbReference type="EMBL" id="KAF5178229.1"/>
    </source>
</evidence>
<dbReference type="Proteomes" id="UP000554482">
    <property type="component" value="Unassembled WGS sequence"/>
</dbReference>
<gene>
    <name evidence="2" type="ORF">FRX31_032180</name>
</gene>
<proteinExistence type="predicted"/>
<sequence length="103" mass="11474">MEKEVISNSPAHNSRTHEAMRGGVSRAAEDAPLARPPVLVLRPTRRLGVAQPPRGGGVPRAQSRVAKDVEVQPPRRERGQLKSISSAHFTRRRRENARRITDQ</sequence>
<feature type="compositionally biased region" description="Low complexity" evidence="1">
    <location>
        <begin position="31"/>
        <end position="42"/>
    </location>
</feature>
<feature type="region of interest" description="Disordered" evidence="1">
    <location>
        <begin position="1"/>
        <end position="103"/>
    </location>
</feature>
<dbReference type="EMBL" id="JABWDY010040309">
    <property type="protein sequence ID" value="KAF5178229.1"/>
    <property type="molecule type" value="Genomic_DNA"/>
</dbReference>
<comment type="caution">
    <text evidence="2">The sequence shown here is derived from an EMBL/GenBank/DDBJ whole genome shotgun (WGS) entry which is preliminary data.</text>
</comment>
<evidence type="ECO:0000313" key="3">
    <source>
        <dbReference type="Proteomes" id="UP000554482"/>
    </source>
</evidence>
<keyword evidence="3" id="KW-1185">Reference proteome</keyword>
<name>A0A7J6UZZ1_THATH</name>
<dbReference type="AlphaFoldDB" id="A0A7J6UZZ1"/>